<evidence type="ECO:0000313" key="3">
    <source>
        <dbReference type="Proteomes" id="UP000242642"/>
    </source>
</evidence>
<dbReference type="RefSeq" id="WP_093319307.1">
    <property type="nucleotide sequence ID" value="NZ_FOHV01000010.1"/>
</dbReference>
<protein>
    <submittedName>
        <fullName evidence="2">Uncharacterized protein</fullName>
    </submittedName>
</protein>
<feature type="region of interest" description="Disordered" evidence="1">
    <location>
        <begin position="95"/>
        <end position="119"/>
    </location>
</feature>
<evidence type="ECO:0000313" key="2">
    <source>
        <dbReference type="EMBL" id="SET16152.1"/>
    </source>
</evidence>
<feature type="compositionally biased region" description="Polar residues" evidence="1">
    <location>
        <begin position="98"/>
        <end position="119"/>
    </location>
</feature>
<dbReference type="InterPro" id="IPR008964">
    <property type="entry name" value="Invasin/intimin_cell_adhesion"/>
</dbReference>
<dbReference type="Proteomes" id="UP000242642">
    <property type="component" value="Unassembled WGS sequence"/>
</dbReference>
<evidence type="ECO:0000256" key="1">
    <source>
        <dbReference type="SAM" id="MobiDB-lite"/>
    </source>
</evidence>
<dbReference type="EMBL" id="FOHV01000010">
    <property type="protein sequence ID" value="SET16152.1"/>
    <property type="molecule type" value="Genomic_DNA"/>
</dbReference>
<dbReference type="STRING" id="1123402.SAMN02583745_01534"/>
<dbReference type="Gene3D" id="2.60.40.1080">
    <property type="match status" value="2"/>
</dbReference>
<reference evidence="3" key="1">
    <citation type="submission" date="2016-10" db="EMBL/GenBank/DDBJ databases">
        <authorList>
            <person name="Varghese N."/>
            <person name="Submissions S."/>
        </authorList>
    </citation>
    <scope>NUCLEOTIDE SEQUENCE [LARGE SCALE GENOMIC DNA]</scope>
    <source>
        <strain evidence="3">DSM 18579</strain>
    </source>
</reference>
<proteinExistence type="predicted"/>
<sequence length="1079" mass="119827">MFFLYIKKNQWIGLLGILLIGFLFCQGAHAITATETLSNSKIYGYYPYFNSLGTRFYRAGTEGNRGVIDNEGNRYPTVGSIIGFDDETCALATHARAQDSSRSIQPSSDKTGTRQTAEPTNRLYHYVDLDFDPCRILTSEGNDAQHDVKWFMLDTQGKSIDEMTSFDEFEAIEITNEAFANSIISPGTEVEIEDELIGNYRLPISGKYTSSLRVPNEAVGKYIGVIYTPSSQYGLPNFGKPLKMWDLRYFYQQTPPSMTGLLPFEQNDGQKTVINDFIEGSGGGIVQPPDVQPEIQNLTLSGILAGGRTVTLDYEFIPNVTTPYTDETVFVWGALDQTLSFAALYDETLSFEENQALMPEAISLSKGKRFDVNVNNVGEIVELTAIPIRLDEARRYGVVGPLKRHDLNEFSSTLTPLIKPEITELTITGTPVLNGALNATYRFKRSNSVRNTDASLYRWSYQTLLEEDIELASGVISRLPNTDYNRPLPVPTSPQLTADAMTGRLIRLTVDAIDVDGVHGNQQIADVDVSINTANGFKGIKLVYGDYEGHYPSEKVQGYFPVLGFKGATFQLFAENFDPQTNFDNWQWSSSHRAYARVDNYGQVTLLSDMALGQKITISAVNRNDPTKILNQTFTLMMWLYSNAELIPSHTLMTYSEAKAVCDKRTIPGRIFLQVPTYQTITGATVDPVNPNQSKNPSTDEEARRFVYTFPNFSYYSHWGNLANYPAVSDTGAVLNRKAFPDGGIPYIWAEAINNPVATSPRMYIGMTGLGNWFRTSNLQSKYNVACMRLMNNPGVEPPLPPLEVPKPEPINNPMRAIKLPYIGYPANSRGFPTTHLYGQGFPSLGFTGAEFILFAEDLPDSAFARANNRINNRKWTWRVDNQPVAVAGIPSKNQYVQVSNEGVVMLLQRPPKDVVISINATNNANAEIREHTFSIDKWLLTPKQISSVNAMSRPNAMSACAARNARLPAVNEYTSVPMSPTNSEASQGSGTRAPGWNTIYTYPSTSFYSQWGQLNIYKEYNPITGALISPIAFPTGLYYWTSSQSQLGRAIFAGPAGWGDWASDANVNHLRSVACIVD</sequence>
<name>A0A1I0C9B1_9GAMM</name>
<organism evidence="2 3">
    <name type="scientific">Thorsellia anophelis DSM 18579</name>
    <dbReference type="NCBI Taxonomy" id="1123402"/>
    <lineage>
        <taxon>Bacteria</taxon>
        <taxon>Pseudomonadati</taxon>
        <taxon>Pseudomonadota</taxon>
        <taxon>Gammaproteobacteria</taxon>
        <taxon>Enterobacterales</taxon>
        <taxon>Thorselliaceae</taxon>
        <taxon>Thorsellia</taxon>
    </lineage>
</organism>
<keyword evidence="3" id="KW-1185">Reference proteome</keyword>
<dbReference type="AlphaFoldDB" id="A0A1I0C9B1"/>
<gene>
    <name evidence="2" type="ORF">SAMN02583745_01534</name>
</gene>
<accession>A0A1I0C9B1</accession>
<dbReference type="SUPFAM" id="SSF49373">
    <property type="entry name" value="Invasin/intimin cell-adhesion fragments"/>
    <property type="match status" value="1"/>
</dbReference>